<dbReference type="GO" id="GO:0051731">
    <property type="term" value="F:polynucleotide 5'-hydroxyl-kinase activity"/>
    <property type="evidence" value="ECO:0007669"/>
    <property type="project" value="InterPro"/>
</dbReference>
<dbReference type="PANTHER" id="PTHR12755">
    <property type="entry name" value="CLEAVAGE/POLYADENYLATION FACTOR IA SUBUNIT CLP1P"/>
    <property type="match status" value="1"/>
</dbReference>
<organism evidence="10 12">
    <name type="scientific">Cymbomonas tetramitiformis</name>
    <dbReference type="NCBI Taxonomy" id="36881"/>
    <lineage>
        <taxon>Eukaryota</taxon>
        <taxon>Viridiplantae</taxon>
        <taxon>Chlorophyta</taxon>
        <taxon>Pyramimonadophyceae</taxon>
        <taxon>Pyramimonadales</taxon>
        <taxon>Pyramimonadaceae</taxon>
        <taxon>Cymbomonas</taxon>
    </lineage>
</organism>
<evidence type="ECO:0000256" key="6">
    <source>
        <dbReference type="HAMAP-Rule" id="MF_03035"/>
    </source>
</evidence>
<dbReference type="Gene3D" id="3.40.50.300">
    <property type="entry name" value="P-loop containing nucleotide triphosphate hydrolases"/>
    <property type="match status" value="1"/>
</dbReference>
<evidence type="ECO:0000313" key="12">
    <source>
        <dbReference type="Proteomes" id="UP001190700"/>
    </source>
</evidence>
<feature type="binding site" evidence="6">
    <location>
        <position position="54"/>
    </location>
    <ligand>
        <name>ATP</name>
        <dbReference type="ChEBI" id="CHEBI:30616"/>
    </ligand>
</feature>
<dbReference type="FunFam" id="2.40.30.330:FF:000002">
    <property type="entry name" value="Protein CLP1 homolog"/>
    <property type="match status" value="1"/>
</dbReference>
<keyword evidence="2 6" id="KW-0507">mRNA processing</keyword>
<evidence type="ECO:0000259" key="7">
    <source>
        <dbReference type="Pfam" id="PF06807"/>
    </source>
</evidence>
<dbReference type="Proteomes" id="UP001190700">
    <property type="component" value="Unassembled WGS sequence"/>
</dbReference>
<accession>A0AAE0C7U1</accession>
<dbReference type="Gene3D" id="2.60.120.1030">
    <property type="entry name" value="Clp1, DNA binding domain"/>
    <property type="match status" value="1"/>
</dbReference>
<dbReference type="InterPro" id="IPR027417">
    <property type="entry name" value="P-loop_NTPase"/>
</dbReference>
<dbReference type="SUPFAM" id="SSF52540">
    <property type="entry name" value="P-loop containing nucleoside triphosphate hydrolases"/>
    <property type="match status" value="1"/>
</dbReference>
<dbReference type="GO" id="GO:0006388">
    <property type="term" value="P:tRNA splicing, via endonucleolytic cleavage and ligation"/>
    <property type="evidence" value="ECO:0007669"/>
    <property type="project" value="TreeGrafter"/>
</dbReference>
<keyword evidence="4 6" id="KW-0067">ATP-binding</keyword>
<feature type="domain" description="Clp1 C-terminal" evidence="7">
    <location>
        <begin position="315"/>
        <end position="418"/>
    </location>
</feature>
<dbReference type="GO" id="GO:0031124">
    <property type="term" value="P:mRNA 3'-end processing"/>
    <property type="evidence" value="ECO:0007669"/>
    <property type="project" value="UniProtKB-UniRule"/>
</dbReference>
<dbReference type="AlphaFoldDB" id="A0AAE0C7U1"/>
<comment type="subcellular location">
    <subcellularLocation>
        <location evidence="1 6">Nucleus</location>
    </subcellularLocation>
</comment>
<feature type="domain" description="Clp1 P-loop" evidence="9">
    <location>
        <begin position="115"/>
        <end position="302"/>
    </location>
</feature>
<dbReference type="InterPro" id="IPR032324">
    <property type="entry name" value="Clp1_N"/>
</dbReference>
<evidence type="ECO:0000259" key="9">
    <source>
        <dbReference type="Pfam" id="PF16575"/>
    </source>
</evidence>
<dbReference type="InterPro" id="IPR010655">
    <property type="entry name" value="Clp1_C"/>
</dbReference>
<dbReference type="InterPro" id="IPR028606">
    <property type="entry name" value="Clp1"/>
</dbReference>
<feature type="domain" description="Clp1 N-terminal" evidence="8">
    <location>
        <begin position="9"/>
        <end position="98"/>
    </location>
</feature>
<reference evidence="10 12" key="1">
    <citation type="journal article" date="2015" name="Genome Biol. Evol.">
        <title>Comparative Genomics of a Bacterivorous Green Alga Reveals Evolutionary Causalities and Consequences of Phago-Mixotrophic Mode of Nutrition.</title>
        <authorList>
            <person name="Burns J.A."/>
            <person name="Paasch A."/>
            <person name="Narechania A."/>
            <person name="Kim E."/>
        </authorList>
    </citation>
    <scope>NUCLEOTIDE SEQUENCE [LARGE SCALE GENOMIC DNA]</scope>
    <source>
        <strain evidence="10">PLY_AMNH</strain>
    </source>
</reference>
<dbReference type="InterPro" id="IPR032319">
    <property type="entry name" value="CLP1_P"/>
</dbReference>
<dbReference type="EMBL" id="LGRX02026964">
    <property type="protein sequence ID" value="KAK3249996.1"/>
    <property type="molecule type" value="Genomic_DNA"/>
</dbReference>
<dbReference type="FunFam" id="2.60.120.1030:FF:000001">
    <property type="entry name" value="Protein CLP1 homolog 5"/>
    <property type="match status" value="1"/>
</dbReference>
<dbReference type="Gene3D" id="2.40.30.330">
    <property type="entry name" value="Pre-mRNA cleavage complex subunit Clp1, C-terminal domain"/>
    <property type="match status" value="1"/>
</dbReference>
<evidence type="ECO:0000256" key="2">
    <source>
        <dbReference type="ARBA" id="ARBA00022664"/>
    </source>
</evidence>
<dbReference type="GO" id="GO:0005849">
    <property type="term" value="C:mRNA cleavage factor complex"/>
    <property type="evidence" value="ECO:0007669"/>
    <property type="project" value="InterPro"/>
</dbReference>
<sequence length="418" mass="46088">MSCIRKFMLCKEHELRVEVEFKDNVTVKLTGGTAEIFGTEIAVDQQLLTFSGTKFAIFTWQGAELELSGSSFNAYIADETPMVNYINTHSILHSRRVAAQEAEVSGQGPITMVVGPTDSGKSSLCKLLVNYAVRQGQKPLLVDLDLGQGMITLPGTVGATAVQRPIDPVQESLLLEAPLIYFFGQTSPKENPELYRHYVEHMAEILRRRNANYAVGRAAGLVINSMGWVDGLGYELLLHSARALRATVLIVLEDRLHSELEKEFSGTDVEVLKMPKSGGVVMRTVDFRKMTRSSKISEYFYGVDGKLNITTWVKKFSEVSVYKIGCGPRAPSSALPLGAKPTANPLRVAPVEWTRELQNSVLAITYAISPDDLLTSNVAGFIWVTEVDVQRGQVTYQAPCQGELPTTIFLAGDLKFYE</sequence>
<protein>
    <recommendedName>
        <fullName evidence="6">Protein CLP1 homolog</fullName>
    </recommendedName>
</protein>
<gene>
    <name evidence="11" type="ORF">CYMTET_40604</name>
    <name evidence="10" type="ORF">CYMTET_40605</name>
</gene>
<name>A0AAE0C7U1_9CHLO</name>
<comment type="similarity">
    <text evidence="6">Belongs to the Clp1 family. Clp1 subfamily.</text>
</comment>
<feature type="binding site" evidence="6">
    <location>
        <position position="14"/>
    </location>
    <ligand>
        <name>ATP</name>
        <dbReference type="ChEBI" id="CHEBI:30616"/>
    </ligand>
</feature>
<keyword evidence="3 6" id="KW-0547">Nucleotide-binding</keyword>
<dbReference type="InterPro" id="IPR045116">
    <property type="entry name" value="Clp1/Grc3"/>
</dbReference>
<reference evidence="10" key="2">
    <citation type="submission" date="2023-06" db="EMBL/GenBank/DDBJ databases">
        <title>Long-read-based genome assembly of the green algal bacterivore Cymbomonas tetramitiformis.</title>
        <authorList>
            <person name="Gyaltshen Y."/>
            <person name="Rozenberg A."/>
            <person name="Paasch A."/>
            <person name="Burns J.A."/>
            <person name="Warring S."/>
            <person name="Larson R."/>
            <person name="Maurer-Alcala X."/>
            <person name="Dacks J."/>
            <person name="Kim E."/>
        </authorList>
    </citation>
    <scope>NUCLEOTIDE SEQUENCE</scope>
    <source>
        <strain evidence="10">PLY_AMNH</strain>
    </source>
</reference>
<feature type="binding site" evidence="6">
    <location>
        <begin position="118"/>
        <end position="123"/>
    </location>
    <ligand>
        <name>ATP</name>
        <dbReference type="ChEBI" id="CHEBI:30616"/>
    </ligand>
</feature>
<dbReference type="Pfam" id="PF16575">
    <property type="entry name" value="CLP1_P"/>
    <property type="match status" value="1"/>
</dbReference>
<evidence type="ECO:0000256" key="5">
    <source>
        <dbReference type="ARBA" id="ARBA00023242"/>
    </source>
</evidence>
<evidence type="ECO:0000256" key="4">
    <source>
        <dbReference type="ARBA" id="ARBA00022840"/>
    </source>
</evidence>
<dbReference type="EMBL" id="LGRX02026965">
    <property type="protein sequence ID" value="KAK3249992.1"/>
    <property type="molecule type" value="Genomic_DNA"/>
</dbReference>
<evidence type="ECO:0000256" key="1">
    <source>
        <dbReference type="ARBA" id="ARBA00004123"/>
    </source>
</evidence>
<evidence type="ECO:0000313" key="11">
    <source>
        <dbReference type="EMBL" id="KAK3249996.1"/>
    </source>
</evidence>
<dbReference type="InterPro" id="IPR038239">
    <property type="entry name" value="Clp1_N_sf"/>
</dbReference>
<dbReference type="InterPro" id="IPR038238">
    <property type="entry name" value="Clp1_C_sf"/>
</dbReference>
<evidence type="ECO:0000256" key="3">
    <source>
        <dbReference type="ARBA" id="ARBA00022741"/>
    </source>
</evidence>
<dbReference type="Pfam" id="PF16573">
    <property type="entry name" value="CLP1_N"/>
    <property type="match status" value="1"/>
</dbReference>
<evidence type="ECO:0000313" key="10">
    <source>
        <dbReference type="EMBL" id="KAK3249992.1"/>
    </source>
</evidence>
<evidence type="ECO:0000259" key="8">
    <source>
        <dbReference type="Pfam" id="PF16573"/>
    </source>
</evidence>
<keyword evidence="12" id="KW-1185">Reference proteome</keyword>
<dbReference type="PANTHER" id="PTHR12755:SF6">
    <property type="entry name" value="POLYRIBONUCLEOTIDE 5'-HYDROXYL-KINASE CLP1"/>
    <property type="match status" value="1"/>
</dbReference>
<dbReference type="GO" id="GO:0005524">
    <property type="term" value="F:ATP binding"/>
    <property type="evidence" value="ECO:0007669"/>
    <property type="project" value="UniProtKB-UniRule"/>
</dbReference>
<comment type="function">
    <text evidence="6">Required for endonucleolytic cleavage during polyadenylation-dependent pre-mRNA 3'-end formation.</text>
</comment>
<proteinExistence type="inferred from homology"/>
<dbReference type="HAMAP" id="MF_03035">
    <property type="entry name" value="Clp1"/>
    <property type="match status" value="1"/>
</dbReference>
<keyword evidence="5 6" id="KW-0539">Nucleus</keyword>
<comment type="caution">
    <text evidence="10">The sequence shown here is derived from an EMBL/GenBank/DDBJ whole genome shotgun (WGS) entry which is preliminary data.</text>
</comment>
<dbReference type="Pfam" id="PF06807">
    <property type="entry name" value="Clp1"/>
    <property type="match status" value="1"/>
</dbReference>